<evidence type="ECO:0000313" key="2">
    <source>
        <dbReference type="Proteomes" id="UP000503540"/>
    </source>
</evidence>
<evidence type="ECO:0000313" key="1">
    <source>
        <dbReference type="EMBL" id="QIS16590.1"/>
    </source>
</evidence>
<accession>A0A6G9YTX2</accession>
<dbReference type="KEGG" id="nah:F5544_43935"/>
<dbReference type="InterPro" id="IPR021226">
    <property type="entry name" value="Phage_gene29"/>
</dbReference>
<proteinExistence type="predicted"/>
<sequence>MALPLQHECDPDDPGEAFLWAFVGLPGPRNGPLLLPPQVLAEWSKHLWDLGFRHHPEEQLLEYQPAARDGEHWLGQAGRWVPVGTPPPPTATVPSIAELSVDERRELVRQLQESGELAHLVDRGVFEPDLARTGTFEVEP</sequence>
<protein>
    <submittedName>
        <fullName evidence="1">DUF2744 domain-containing protein</fullName>
    </submittedName>
</protein>
<dbReference type="EMBL" id="CP046172">
    <property type="protein sequence ID" value="QIS16590.1"/>
    <property type="molecule type" value="Genomic_DNA"/>
</dbReference>
<reference evidence="1 2" key="1">
    <citation type="journal article" date="2019" name="ACS Chem. Biol.">
        <title>Identification and Mobilization of a Cryptic Antibiotic Biosynthesis Gene Locus from a Human-Pathogenic Nocardia Isolate.</title>
        <authorList>
            <person name="Herisse M."/>
            <person name="Ishida K."/>
            <person name="Porter J.L."/>
            <person name="Howden B."/>
            <person name="Hertweck C."/>
            <person name="Stinear T.P."/>
            <person name="Pidot S.J."/>
        </authorList>
    </citation>
    <scope>NUCLEOTIDE SEQUENCE [LARGE SCALE GENOMIC DNA]</scope>
    <source>
        <strain evidence="1 2">AUSMDU00012717</strain>
    </source>
</reference>
<keyword evidence="2" id="KW-1185">Reference proteome</keyword>
<name>A0A6G9YTX2_9NOCA</name>
<dbReference type="Proteomes" id="UP000503540">
    <property type="component" value="Chromosome"/>
</dbReference>
<organism evidence="1 2">
    <name type="scientific">Nocardia arthritidis</name>
    <dbReference type="NCBI Taxonomy" id="228602"/>
    <lineage>
        <taxon>Bacteria</taxon>
        <taxon>Bacillati</taxon>
        <taxon>Actinomycetota</taxon>
        <taxon>Actinomycetes</taxon>
        <taxon>Mycobacteriales</taxon>
        <taxon>Nocardiaceae</taxon>
        <taxon>Nocardia</taxon>
    </lineage>
</organism>
<dbReference type="AlphaFoldDB" id="A0A6G9YTX2"/>
<gene>
    <name evidence="1" type="ORF">F5544_43935</name>
</gene>
<dbReference type="RefSeq" id="WP_167478646.1">
    <property type="nucleotide sequence ID" value="NZ_CP046172.1"/>
</dbReference>
<dbReference type="Pfam" id="PF10910">
    <property type="entry name" value="Phage_gene29"/>
    <property type="match status" value="1"/>
</dbReference>